<feature type="non-terminal residue" evidence="1">
    <location>
        <position position="69"/>
    </location>
</feature>
<evidence type="ECO:0000313" key="2">
    <source>
        <dbReference type="Proteomes" id="UP001482620"/>
    </source>
</evidence>
<protein>
    <submittedName>
        <fullName evidence="1">Ral GTPase-activating protein subunit alpha-1</fullName>
    </submittedName>
</protein>
<comment type="caution">
    <text evidence="1">The sequence shown here is derived from an EMBL/GenBank/DDBJ whole genome shotgun (WGS) entry which is preliminary data.</text>
</comment>
<name>A0ABV0U4U4_9TELE</name>
<reference evidence="1 2" key="1">
    <citation type="submission" date="2021-06" db="EMBL/GenBank/DDBJ databases">
        <authorList>
            <person name="Palmer J.M."/>
        </authorList>
    </citation>
    <scope>NUCLEOTIDE SEQUENCE [LARGE SCALE GENOMIC DNA]</scope>
    <source>
        <strain evidence="2">if_2019</strain>
        <tissue evidence="1">Muscle</tissue>
    </source>
</reference>
<dbReference type="InterPro" id="IPR027107">
    <property type="entry name" value="Tuberin/Ral-act_asu"/>
</dbReference>
<dbReference type="PANTHER" id="PTHR10063:SF3">
    <property type="entry name" value="RAL GTPASE-ACTIVATING PROTEIN SUBUNIT ALPHA-1"/>
    <property type="match status" value="1"/>
</dbReference>
<gene>
    <name evidence="1" type="primary">RALGAPA1_3</name>
    <name evidence="1" type="ORF">ILYODFUR_035956</name>
</gene>
<organism evidence="1 2">
    <name type="scientific">Ilyodon furcidens</name>
    <name type="common">goldbreast splitfin</name>
    <dbReference type="NCBI Taxonomy" id="33524"/>
    <lineage>
        <taxon>Eukaryota</taxon>
        <taxon>Metazoa</taxon>
        <taxon>Chordata</taxon>
        <taxon>Craniata</taxon>
        <taxon>Vertebrata</taxon>
        <taxon>Euteleostomi</taxon>
        <taxon>Actinopterygii</taxon>
        <taxon>Neopterygii</taxon>
        <taxon>Teleostei</taxon>
        <taxon>Neoteleostei</taxon>
        <taxon>Acanthomorphata</taxon>
        <taxon>Ovalentaria</taxon>
        <taxon>Atherinomorphae</taxon>
        <taxon>Cyprinodontiformes</taxon>
        <taxon>Goodeidae</taxon>
        <taxon>Ilyodon</taxon>
    </lineage>
</organism>
<dbReference type="PANTHER" id="PTHR10063">
    <property type="entry name" value="TUBERIN"/>
    <property type="match status" value="1"/>
</dbReference>
<dbReference type="EMBL" id="JAHRIQ010053427">
    <property type="protein sequence ID" value="MEQ2238702.1"/>
    <property type="molecule type" value="Genomic_DNA"/>
</dbReference>
<sequence length="69" mass="8407">MAARSRPNSTCFFFPENSEAPDLKQFFDFYYYHIYYVFFENFVTIEVSLKQKGHKSQREELDSILFIFE</sequence>
<accession>A0ABV0U4U4</accession>
<evidence type="ECO:0000313" key="1">
    <source>
        <dbReference type="EMBL" id="MEQ2238702.1"/>
    </source>
</evidence>
<proteinExistence type="predicted"/>
<keyword evidence="2" id="KW-1185">Reference proteome</keyword>
<dbReference type="Proteomes" id="UP001482620">
    <property type="component" value="Unassembled WGS sequence"/>
</dbReference>